<keyword evidence="1" id="KW-0732">Signal</keyword>
<name>A0A8H3U348_VENIN</name>
<feature type="signal peptide" evidence="1">
    <location>
        <begin position="1"/>
        <end position="18"/>
    </location>
</feature>
<reference evidence="2 3" key="1">
    <citation type="submission" date="2019-11" db="EMBL/GenBank/DDBJ databases">
        <title>Venturia inaequalis Genome Resource.</title>
        <authorList>
            <person name="Lichtner F.J."/>
        </authorList>
    </citation>
    <scope>NUCLEOTIDE SEQUENCE [LARGE SCALE GENOMIC DNA]</scope>
    <source>
        <strain evidence="2">Bline_iso_100314</strain>
    </source>
</reference>
<accession>A0A8H3U348</accession>
<sequence length="109" mass="11628">MQFSTLLLIAMSSNMATALPVNEEQRMPCGINMNYGYCSGGHTDGHGGNIIETEVVTEPVIKTVPVERDVKEEKMPCSIRLNYGYCGLGSTGTEGTSVVETVPVAETAV</sequence>
<evidence type="ECO:0000256" key="1">
    <source>
        <dbReference type="SAM" id="SignalP"/>
    </source>
</evidence>
<protein>
    <submittedName>
        <fullName evidence="2">Uncharacterized protein</fullName>
    </submittedName>
</protein>
<proteinExistence type="predicted"/>
<feature type="chain" id="PRO_5034553982" evidence="1">
    <location>
        <begin position="19"/>
        <end position="109"/>
    </location>
</feature>
<dbReference type="EMBL" id="WNWQ01001135">
    <property type="protein sequence ID" value="KAE9962175.1"/>
    <property type="molecule type" value="Genomic_DNA"/>
</dbReference>
<dbReference type="Proteomes" id="UP000433883">
    <property type="component" value="Unassembled WGS sequence"/>
</dbReference>
<evidence type="ECO:0000313" key="3">
    <source>
        <dbReference type="Proteomes" id="UP000433883"/>
    </source>
</evidence>
<comment type="caution">
    <text evidence="2">The sequence shown here is derived from an EMBL/GenBank/DDBJ whole genome shotgun (WGS) entry which is preliminary data.</text>
</comment>
<evidence type="ECO:0000313" key="2">
    <source>
        <dbReference type="EMBL" id="KAE9962175.1"/>
    </source>
</evidence>
<organism evidence="2 3">
    <name type="scientific">Venturia inaequalis</name>
    <name type="common">Apple scab fungus</name>
    <dbReference type="NCBI Taxonomy" id="5025"/>
    <lineage>
        <taxon>Eukaryota</taxon>
        <taxon>Fungi</taxon>
        <taxon>Dikarya</taxon>
        <taxon>Ascomycota</taxon>
        <taxon>Pezizomycotina</taxon>
        <taxon>Dothideomycetes</taxon>
        <taxon>Pleosporomycetidae</taxon>
        <taxon>Venturiales</taxon>
        <taxon>Venturiaceae</taxon>
        <taxon>Venturia</taxon>
    </lineage>
</organism>
<dbReference type="AlphaFoldDB" id="A0A8H3U348"/>
<gene>
    <name evidence="2" type="ORF">BLS_000711</name>
</gene>